<accession>A0A2J7QJL1</accession>
<name>A0A2J7QJL1_9NEOP</name>
<organism evidence="1 2">
    <name type="scientific">Cryptotermes secundus</name>
    <dbReference type="NCBI Taxonomy" id="105785"/>
    <lineage>
        <taxon>Eukaryota</taxon>
        <taxon>Metazoa</taxon>
        <taxon>Ecdysozoa</taxon>
        <taxon>Arthropoda</taxon>
        <taxon>Hexapoda</taxon>
        <taxon>Insecta</taxon>
        <taxon>Pterygota</taxon>
        <taxon>Neoptera</taxon>
        <taxon>Polyneoptera</taxon>
        <taxon>Dictyoptera</taxon>
        <taxon>Blattodea</taxon>
        <taxon>Blattoidea</taxon>
        <taxon>Termitoidae</taxon>
        <taxon>Kalotermitidae</taxon>
        <taxon>Cryptotermitinae</taxon>
        <taxon>Cryptotermes</taxon>
    </lineage>
</organism>
<keyword evidence="2" id="KW-1185">Reference proteome</keyword>
<proteinExistence type="predicted"/>
<sequence length="120" mass="14045">MGIHNKSGPGFRMQYGRQPPRRKSIWFRDKLRTAGAAKTWTSEQIDNRNRETNQRSWHKSIRAASLQLRTNFTVNSRMHRFAVDMPGRTEASPDFPCQERFSEEATFHVSGLVDRYSCRI</sequence>
<comment type="caution">
    <text evidence="1">The sequence shown here is derived from an EMBL/GenBank/DDBJ whole genome shotgun (WGS) entry which is preliminary data.</text>
</comment>
<gene>
    <name evidence="1" type="ORF">B7P43_G06457</name>
</gene>
<evidence type="ECO:0000313" key="2">
    <source>
        <dbReference type="Proteomes" id="UP000235965"/>
    </source>
</evidence>
<dbReference type="Proteomes" id="UP000235965">
    <property type="component" value="Unassembled WGS sequence"/>
</dbReference>
<dbReference type="EMBL" id="NEVH01013552">
    <property type="protein sequence ID" value="PNF28781.1"/>
    <property type="molecule type" value="Genomic_DNA"/>
</dbReference>
<reference evidence="1 2" key="1">
    <citation type="submission" date="2017-12" db="EMBL/GenBank/DDBJ databases">
        <title>Hemimetabolous genomes reveal molecular basis of termite eusociality.</title>
        <authorList>
            <person name="Harrison M.C."/>
            <person name="Jongepier E."/>
            <person name="Robertson H.M."/>
            <person name="Arning N."/>
            <person name="Bitard-Feildel T."/>
            <person name="Chao H."/>
            <person name="Childers C.P."/>
            <person name="Dinh H."/>
            <person name="Doddapaneni H."/>
            <person name="Dugan S."/>
            <person name="Gowin J."/>
            <person name="Greiner C."/>
            <person name="Han Y."/>
            <person name="Hu H."/>
            <person name="Hughes D.S.T."/>
            <person name="Huylmans A.-K."/>
            <person name="Kemena C."/>
            <person name="Kremer L.P.M."/>
            <person name="Lee S.L."/>
            <person name="Lopez-Ezquerra A."/>
            <person name="Mallet L."/>
            <person name="Monroy-Kuhn J.M."/>
            <person name="Moser A."/>
            <person name="Murali S.C."/>
            <person name="Muzny D.M."/>
            <person name="Otani S."/>
            <person name="Piulachs M.-D."/>
            <person name="Poelchau M."/>
            <person name="Qu J."/>
            <person name="Schaub F."/>
            <person name="Wada-Katsumata A."/>
            <person name="Worley K.C."/>
            <person name="Xie Q."/>
            <person name="Ylla G."/>
            <person name="Poulsen M."/>
            <person name="Gibbs R.A."/>
            <person name="Schal C."/>
            <person name="Richards S."/>
            <person name="Belles X."/>
            <person name="Korb J."/>
            <person name="Bornberg-Bauer E."/>
        </authorList>
    </citation>
    <scope>NUCLEOTIDE SEQUENCE [LARGE SCALE GENOMIC DNA]</scope>
    <source>
        <tissue evidence="1">Whole body</tissue>
    </source>
</reference>
<evidence type="ECO:0000313" key="1">
    <source>
        <dbReference type="EMBL" id="PNF28781.1"/>
    </source>
</evidence>
<dbReference type="InParanoid" id="A0A2J7QJL1"/>
<dbReference type="AlphaFoldDB" id="A0A2J7QJL1"/>
<protein>
    <submittedName>
        <fullName evidence="1">Uncharacterized protein</fullName>
    </submittedName>
</protein>